<evidence type="ECO:0000259" key="4">
    <source>
        <dbReference type="PROSITE" id="PS51462"/>
    </source>
</evidence>
<dbReference type="PANTHER" id="PTHR12629">
    <property type="entry name" value="DIPHOSPHOINOSITOL POLYPHOSPHATE PHOSPHOHYDROLASE"/>
    <property type="match status" value="1"/>
</dbReference>
<accession>A0A6U6LR16</accession>
<dbReference type="InterPro" id="IPR000086">
    <property type="entry name" value="NUDIX_hydrolase_dom"/>
</dbReference>
<feature type="region of interest" description="Disordered" evidence="3">
    <location>
        <begin position="416"/>
        <end position="448"/>
    </location>
</feature>
<dbReference type="Gene3D" id="3.90.79.10">
    <property type="entry name" value="Nucleoside Triphosphate Pyrophosphohydrolase"/>
    <property type="match status" value="1"/>
</dbReference>
<dbReference type="EMBL" id="HBKQ01063078">
    <property type="protein sequence ID" value="CAE2290778.1"/>
    <property type="molecule type" value="Transcribed_RNA"/>
</dbReference>
<feature type="region of interest" description="Disordered" evidence="3">
    <location>
        <begin position="227"/>
        <end position="279"/>
    </location>
</feature>
<dbReference type="Pfam" id="PF00293">
    <property type="entry name" value="NUDIX"/>
    <property type="match status" value="1"/>
</dbReference>
<feature type="compositionally biased region" description="Polar residues" evidence="3">
    <location>
        <begin position="82"/>
        <end position="94"/>
    </location>
</feature>
<feature type="region of interest" description="Disordered" evidence="3">
    <location>
        <begin position="314"/>
        <end position="340"/>
    </location>
</feature>
<proteinExistence type="predicted"/>
<dbReference type="GO" id="GO:0046872">
    <property type="term" value="F:metal ion binding"/>
    <property type="evidence" value="ECO:0007669"/>
    <property type="project" value="UniProtKB-KW"/>
</dbReference>
<organism evidence="6">
    <name type="scientific">Odontella aurita</name>
    <dbReference type="NCBI Taxonomy" id="265563"/>
    <lineage>
        <taxon>Eukaryota</taxon>
        <taxon>Sar</taxon>
        <taxon>Stramenopiles</taxon>
        <taxon>Ochrophyta</taxon>
        <taxon>Bacillariophyta</taxon>
        <taxon>Mediophyceae</taxon>
        <taxon>Biddulphiophycidae</taxon>
        <taxon>Eupodiscales</taxon>
        <taxon>Odontellaceae</taxon>
        <taxon>Odontella</taxon>
    </lineage>
</organism>
<sequence length="448" mass="49169">MSGDMEEVKCEHTGSGNKLFSTPEPARRPVDSQVTPFRSIGRIKAPPICRAEALTKESLSSEELSKMCWSSLISNAILTPGQVSHGSARSSTSAGGDAEKQPDSLPAPPKITQPAPFKRMTSRNGRETQRWVTDAATNHLFRLTTGTVPIMRDGRILFCSASRKEEWILPKGGWEADETIEESALRETFEEGGVLGILGPKLEEIEYETRKAKKRRLEREDRIKKFKEEAERRNSETIATSEGHTNSMPLQQPPPSAVVSVQSHSSCGASSEDEHLAQSTAQSVSEVACINPAKNNFPVTDVSSREFVKGSTFGDPTAASAGLPGRRIRDTSSQSDAGFVNDDTASVTSAASITSDASTSCAHVRMSLFPLYVTEVKDEWPESGRARKVMDIDAAIKMMEPRPEFRAVLLEVRKKGLHLSPPVQEDNDRVKRDNRNSEIDRMDAKDVI</sequence>
<evidence type="ECO:0000256" key="1">
    <source>
        <dbReference type="ARBA" id="ARBA00022723"/>
    </source>
</evidence>
<name>A0A6U6LR16_9STRA</name>
<dbReference type="SUPFAM" id="SSF55811">
    <property type="entry name" value="Nudix"/>
    <property type="match status" value="1"/>
</dbReference>
<feature type="compositionally biased region" description="Basic and acidic residues" evidence="3">
    <location>
        <begin position="426"/>
        <end position="448"/>
    </location>
</feature>
<keyword evidence="2" id="KW-0378">Hydrolase</keyword>
<dbReference type="PROSITE" id="PS51462">
    <property type="entry name" value="NUDIX"/>
    <property type="match status" value="1"/>
</dbReference>
<feature type="domain" description="Nudix hydrolase" evidence="4">
    <location>
        <begin position="140"/>
        <end position="305"/>
    </location>
</feature>
<feature type="region of interest" description="Disordered" evidence="3">
    <location>
        <begin position="1"/>
        <end position="33"/>
    </location>
</feature>
<evidence type="ECO:0000313" key="6">
    <source>
        <dbReference type="EMBL" id="CAE2290779.1"/>
    </source>
</evidence>
<dbReference type="PANTHER" id="PTHR12629:SF0">
    <property type="entry name" value="DIPHOSPHOINOSITOL-POLYPHOSPHATE DIPHOSPHATASE"/>
    <property type="match status" value="1"/>
</dbReference>
<keyword evidence="1" id="KW-0479">Metal-binding</keyword>
<dbReference type="AlphaFoldDB" id="A0A6U6LR16"/>
<dbReference type="GO" id="GO:0016787">
    <property type="term" value="F:hydrolase activity"/>
    <property type="evidence" value="ECO:0007669"/>
    <property type="project" value="UniProtKB-KW"/>
</dbReference>
<gene>
    <name evidence="5" type="ORF">OAUR00152_LOCUS43040</name>
    <name evidence="6" type="ORF">OAUR00152_LOCUS43041</name>
</gene>
<feature type="compositionally biased region" description="Polar residues" evidence="3">
    <location>
        <begin position="259"/>
        <end position="269"/>
    </location>
</feature>
<evidence type="ECO:0000256" key="2">
    <source>
        <dbReference type="ARBA" id="ARBA00022801"/>
    </source>
</evidence>
<dbReference type="EMBL" id="HBKQ01063079">
    <property type="protein sequence ID" value="CAE2290779.1"/>
    <property type="molecule type" value="Transcribed_RNA"/>
</dbReference>
<feature type="region of interest" description="Disordered" evidence="3">
    <location>
        <begin position="82"/>
        <end position="128"/>
    </location>
</feature>
<dbReference type="InterPro" id="IPR015797">
    <property type="entry name" value="NUDIX_hydrolase-like_dom_sf"/>
</dbReference>
<dbReference type="GO" id="GO:0005634">
    <property type="term" value="C:nucleus"/>
    <property type="evidence" value="ECO:0007669"/>
    <property type="project" value="TreeGrafter"/>
</dbReference>
<reference evidence="6" key="1">
    <citation type="submission" date="2021-01" db="EMBL/GenBank/DDBJ databases">
        <authorList>
            <person name="Corre E."/>
            <person name="Pelletier E."/>
            <person name="Niang G."/>
            <person name="Scheremetjew M."/>
            <person name="Finn R."/>
            <person name="Kale V."/>
            <person name="Holt S."/>
            <person name="Cochrane G."/>
            <person name="Meng A."/>
            <person name="Brown T."/>
            <person name="Cohen L."/>
        </authorList>
    </citation>
    <scope>NUCLEOTIDE SEQUENCE</scope>
    <source>
        <strain evidence="6">Isolate 1302-5</strain>
    </source>
</reference>
<evidence type="ECO:0000256" key="3">
    <source>
        <dbReference type="SAM" id="MobiDB-lite"/>
    </source>
</evidence>
<evidence type="ECO:0000313" key="5">
    <source>
        <dbReference type="EMBL" id="CAE2290778.1"/>
    </source>
</evidence>
<feature type="compositionally biased region" description="Basic and acidic residues" evidence="3">
    <location>
        <begin position="1"/>
        <end position="12"/>
    </location>
</feature>
<protein>
    <recommendedName>
        <fullName evidence="4">Nudix hydrolase domain-containing protein</fullName>
    </recommendedName>
</protein>
<dbReference type="GO" id="GO:0005737">
    <property type="term" value="C:cytoplasm"/>
    <property type="evidence" value="ECO:0007669"/>
    <property type="project" value="TreeGrafter"/>
</dbReference>
<feature type="compositionally biased region" description="Polar residues" evidence="3">
    <location>
        <begin position="236"/>
        <end position="250"/>
    </location>
</feature>